<sequence>MCVFDHISLKAIQLDQGFKNQVLELATARYEIDKFTCMNDFGLWRIKMKVLISHQGLADAIQATDSKEDEDVKKISQEIDIKGNSAIIFSLGDEFLREVVDEDSALGLWNNLRSIYMKKFLAKLKRDNNQGKSKYKNQGEADIASVYEFAGVIVASNLKSSGYEFAGVLVAPSSELGGDWTLDSWCSFHMTPNKNLFNNYIEKPGGIVLLGDSKACQIQGISSINLMLHDGVTRMIKQVRCSSVPLNFKALQELWTSQVRYLDGVKGYKLWCLELGYKKCIIIRDVIFNEKEAAMVKKTNITSVQKVGSRKPQIEVY</sequence>
<name>A0A803QK32_CANSA</name>
<protein>
    <recommendedName>
        <fullName evidence="1">Retrovirus-related Pol polyprotein from transposon TNT 1-94-like beta-barrel domain-containing protein</fullName>
    </recommendedName>
</protein>
<evidence type="ECO:0000313" key="2">
    <source>
        <dbReference type="EnsemblPlants" id="cds.evm.model.10.1542"/>
    </source>
</evidence>
<accession>A0A803QK32</accession>
<organism evidence="2 3">
    <name type="scientific">Cannabis sativa</name>
    <name type="common">Hemp</name>
    <name type="synonym">Marijuana</name>
    <dbReference type="NCBI Taxonomy" id="3483"/>
    <lineage>
        <taxon>Eukaryota</taxon>
        <taxon>Viridiplantae</taxon>
        <taxon>Streptophyta</taxon>
        <taxon>Embryophyta</taxon>
        <taxon>Tracheophyta</taxon>
        <taxon>Spermatophyta</taxon>
        <taxon>Magnoliopsida</taxon>
        <taxon>eudicotyledons</taxon>
        <taxon>Gunneridae</taxon>
        <taxon>Pentapetalae</taxon>
        <taxon>rosids</taxon>
        <taxon>fabids</taxon>
        <taxon>Rosales</taxon>
        <taxon>Cannabaceae</taxon>
        <taxon>Cannabis</taxon>
    </lineage>
</organism>
<dbReference type="AlphaFoldDB" id="A0A803QK32"/>
<keyword evidence="3" id="KW-1185">Reference proteome</keyword>
<proteinExistence type="predicted"/>
<evidence type="ECO:0000313" key="3">
    <source>
        <dbReference type="Proteomes" id="UP000596661"/>
    </source>
</evidence>
<feature type="domain" description="Retrovirus-related Pol polyprotein from transposon TNT 1-94-like beta-barrel" evidence="1">
    <location>
        <begin position="180"/>
        <end position="240"/>
    </location>
</feature>
<dbReference type="Gramene" id="evm.model.10.1542">
    <property type="protein sequence ID" value="cds.evm.model.10.1542"/>
    <property type="gene ID" value="evm.TU.10.1542"/>
</dbReference>
<evidence type="ECO:0000259" key="1">
    <source>
        <dbReference type="Pfam" id="PF22936"/>
    </source>
</evidence>
<dbReference type="EMBL" id="UZAU01000821">
    <property type="status" value="NOT_ANNOTATED_CDS"/>
    <property type="molecule type" value="Genomic_DNA"/>
</dbReference>
<dbReference type="Proteomes" id="UP000596661">
    <property type="component" value="Unassembled WGS sequence"/>
</dbReference>
<dbReference type="Pfam" id="PF22936">
    <property type="entry name" value="Pol_BBD"/>
    <property type="match status" value="1"/>
</dbReference>
<dbReference type="EnsemblPlants" id="evm.model.10.1542">
    <property type="protein sequence ID" value="cds.evm.model.10.1542"/>
    <property type="gene ID" value="evm.TU.10.1542"/>
</dbReference>
<dbReference type="InterPro" id="IPR054722">
    <property type="entry name" value="PolX-like_BBD"/>
</dbReference>
<reference evidence="2" key="1">
    <citation type="submission" date="2021-03" db="UniProtKB">
        <authorList>
            <consortium name="EnsemblPlants"/>
        </authorList>
    </citation>
    <scope>IDENTIFICATION</scope>
</reference>